<evidence type="ECO:0000256" key="12">
    <source>
        <dbReference type="ARBA" id="ARBA00023288"/>
    </source>
</evidence>
<name>B4GGB0_DROPE</name>
<evidence type="ECO:0000256" key="11">
    <source>
        <dbReference type="ARBA" id="ARBA00023180"/>
    </source>
</evidence>
<comment type="subcellular location">
    <subcellularLocation>
        <location evidence="1">Cell membrane</location>
        <topology evidence="1">Lipid-anchor</topology>
        <topology evidence="1">GPI-anchor</topology>
    </subcellularLocation>
</comment>
<sequence length="520" mass="57219">MDKRLILLLVGVAVWLSGNASGQRDHPRKWGSGEPHPIKYVEEQKTAYWVEKAQETLHAKLAETQAAHTNAAKNVIMFLGDGMSVHTVTATRNLLGDSAEKVYFEQFPYTGLSKTYCVNRQVADSACTATAYLGGVKGNYGTIGINANVARYSCDGAAMEENQVESIAQWAQEAGKDAGLVTTARVTHASPAGVYAHIADRNWENDWEVTNRQCNTEQTPDIARQLVEGQVGKALKVILGGGRQQFINTTVNDEEGYPGYRTDGRHLIKDWLADKQAANASANYVWSRKGLSLVDLDKTEYLLGLFATSHLPYDGDRARNRSQLADPSLTELTEAAIRVLQRNEKGFFLFVEGARIDMAHHDTYARRSLEDTAEFARAVQKAREMTSDEDTLIVVTADHAHTMSINGYPYRDQEIFGLTDDDTDDDLPYAILSYANGPGYKSAFNLADGRARLTEKLTDKTDFQFPSMVPLDAESHGGDDVAVYASGPFSQFFSGNYEQTNIPAMMARAAGIGPYGNIQP</sequence>
<dbReference type="STRING" id="7234.B4GGB0"/>
<keyword evidence="6 14" id="KW-0479">Metal-binding</keyword>
<evidence type="ECO:0000256" key="14">
    <source>
        <dbReference type="PIRSR" id="PIRSR601952-2"/>
    </source>
</evidence>
<keyword evidence="11" id="KW-0325">Glycoprotein</keyword>
<evidence type="ECO:0000256" key="3">
    <source>
        <dbReference type="ARBA" id="ARBA00012647"/>
    </source>
</evidence>
<evidence type="ECO:0000256" key="7">
    <source>
        <dbReference type="ARBA" id="ARBA00022801"/>
    </source>
</evidence>
<dbReference type="OrthoDB" id="5818554at2759"/>
<dbReference type="PROSITE" id="PS00123">
    <property type="entry name" value="ALKALINE_PHOSPHATASE"/>
    <property type="match status" value="1"/>
</dbReference>
<evidence type="ECO:0000256" key="17">
    <source>
        <dbReference type="SAM" id="SignalP"/>
    </source>
</evidence>
<keyword evidence="17" id="KW-0732">Signal</keyword>
<keyword evidence="9 14" id="KW-0460">Magnesium</keyword>
<evidence type="ECO:0000256" key="5">
    <source>
        <dbReference type="ARBA" id="ARBA00022622"/>
    </source>
</evidence>
<protein>
    <recommendedName>
        <fullName evidence="3 16">Alkaline phosphatase</fullName>
        <ecNumber evidence="3 16">3.1.3.1</ecNumber>
    </recommendedName>
</protein>
<dbReference type="SMART" id="SM00098">
    <property type="entry name" value="alkPPc"/>
    <property type="match status" value="1"/>
</dbReference>
<keyword evidence="19" id="KW-1185">Reference proteome</keyword>
<keyword evidence="4" id="KW-1003">Cell membrane</keyword>
<dbReference type="EC" id="3.1.3.1" evidence="3 16"/>
<dbReference type="GO" id="GO:0005886">
    <property type="term" value="C:plasma membrane"/>
    <property type="evidence" value="ECO:0007669"/>
    <property type="project" value="UniProtKB-SubCell"/>
</dbReference>
<evidence type="ECO:0000256" key="6">
    <source>
        <dbReference type="ARBA" id="ARBA00022723"/>
    </source>
</evidence>
<dbReference type="EMBL" id="CH479183">
    <property type="protein sequence ID" value="EDW35530.1"/>
    <property type="molecule type" value="Genomic_DNA"/>
</dbReference>
<keyword evidence="10" id="KW-0472">Membrane</keyword>
<feature type="binding site" evidence="14">
    <location>
        <position position="81"/>
    </location>
    <ligand>
        <name>Zn(2+)</name>
        <dbReference type="ChEBI" id="CHEBI:29105"/>
        <label>2</label>
    </ligand>
</feature>
<comment type="cofactor">
    <cofactor evidence="14">
        <name>Mg(2+)</name>
        <dbReference type="ChEBI" id="CHEBI:18420"/>
    </cofactor>
    <text evidence="14">Binds 1 Mg(2+) ion.</text>
</comment>
<feature type="binding site" evidence="14">
    <location>
        <position position="190"/>
    </location>
    <ligand>
        <name>Mg(2+)</name>
        <dbReference type="ChEBI" id="CHEBI:18420"/>
    </ligand>
</feature>
<dbReference type="GO" id="GO:0046872">
    <property type="term" value="F:metal ion binding"/>
    <property type="evidence" value="ECO:0007669"/>
    <property type="project" value="UniProtKB-KW"/>
</dbReference>
<proteinExistence type="inferred from homology"/>
<dbReference type="AlphaFoldDB" id="B4GGB0"/>
<dbReference type="GO" id="GO:0098552">
    <property type="term" value="C:side of membrane"/>
    <property type="evidence" value="ECO:0007669"/>
    <property type="project" value="UniProtKB-KW"/>
</dbReference>
<keyword evidence="8 14" id="KW-0862">Zinc</keyword>
<evidence type="ECO:0000256" key="8">
    <source>
        <dbReference type="ARBA" id="ARBA00022833"/>
    </source>
</evidence>
<evidence type="ECO:0000256" key="9">
    <source>
        <dbReference type="ARBA" id="ARBA00022842"/>
    </source>
</evidence>
<dbReference type="SMR" id="B4GGB0"/>
<dbReference type="InterPro" id="IPR001952">
    <property type="entry name" value="Alkaline_phosphatase"/>
</dbReference>
<comment type="cofactor">
    <cofactor evidence="14">
        <name>Zn(2+)</name>
        <dbReference type="ChEBI" id="CHEBI:29105"/>
    </cofactor>
    <text evidence="14">Binds 2 Zn(2+) ions.</text>
</comment>
<comment type="similarity">
    <text evidence="2 15">Belongs to the alkaline phosphatase family.</text>
</comment>
<evidence type="ECO:0000256" key="1">
    <source>
        <dbReference type="ARBA" id="ARBA00004609"/>
    </source>
</evidence>
<feature type="binding site" evidence="14">
    <location>
        <position position="352"/>
    </location>
    <ligand>
        <name>Mg(2+)</name>
        <dbReference type="ChEBI" id="CHEBI:18420"/>
    </ligand>
</feature>
<feature type="binding site" evidence="14">
    <location>
        <position position="357"/>
    </location>
    <ligand>
        <name>Zn(2+)</name>
        <dbReference type="ChEBI" id="CHEBI:29105"/>
        <label>2</label>
    </ligand>
</feature>
<feature type="binding site" evidence="14">
    <location>
        <position position="476"/>
    </location>
    <ligand>
        <name>Zn(2+)</name>
        <dbReference type="ChEBI" id="CHEBI:29105"/>
        <label>2</label>
    </ligand>
</feature>
<evidence type="ECO:0000256" key="15">
    <source>
        <dbReference type="RuleBase" id="RU003946"/>
    </source>
</evidence>
<feature type="binding site" evidence="14">
    <location>
        <position position="399"/>
    </location>
    <ligand>
        <name>Zn(2+)</name>
        <dbReference type="ChEBI" id="CHEBI:29105"/>
        <label>2</label>
    </ligand>
</feature>
<feature type="signal peptide" evidence="17">
    <location>
        <begin position="1"/>
        <end position="22"/>
    </location>
</feature>
<evidence type="ECO:0000313" key="18">
    <source>
        <dbReference type="EMBL" id="EDW35530.1"/>
    </source>
</evidence>
<evidence type="ECO:0000256" key="16">
    <source>
        <dbReference type="RuleBase" id="RU003947"/>
    </source>
</evidence>
<dbReference type="PRINTS" id="PR00113">
    <property type="entry name" value="ALKPHPHTASE"/>
</dbReference>
<evidence type="ECO:0000256" key="4">
    <source>
        <dbReference type="ARBA" id="ARBA00022475"/>
    </source>
</evidence>
<dbReference type="PANTHER" id="PTHR11596">
    <property type="entry name" value="ALKALINE PHOSPHATASE"/>
    <property type="match status" value="1"/>
</dbReference>
<feature type="active site" description="Phosphoserine intermediate" evidence="13">
    <location>
        <position position="125"/>
    </location>
</feature>
<organism evidence="19">
    <name type="scientific">Drosophila persimilis</name>
    <name type="common">Fruit fly</name>
    <dbReference type="NCBI Taxonomy" id="7234"/>
    <lineage>
        <taxon>Eukaryota</taxon>
        <taxon>Metazoa</taxon>
        <taxon>Ecdysozoa</taxon>
        <taxon>Arthropoda</taxon>
        <taxon>Hexapoda</taxon>
        <taxon>Insecta</taxon>
        <taxon>Pterygota</taxon>
        <taxon>Neoptera</taxon>
        <taxon>Endopterygota</taxon>
        <taxon>Diptera</taxon>
        <taxon>Brachycera</taxon>
        <taxon>Muscomorpha</taxon>
        <taxon>Ephydroidea</taxon>
        <taxon>Drosophilidae</taxon>
        <taxon>Drosophila</taxon>
        <taxon>Sophophora</taxon>
    </lineage>
</organism>
<feature type="binding site" evidence="14">
    <location>
        <position position="81"/>
    </location>
    <ligand>
        <name>Mg(2+)</name>
        <dbReference type="ChEBI" id="CHEBI:18420"/>
    </ligand>
</feature>
<dbReference type="Proteomes" id="UP000008744">
    <property type="component" value="Unassembled WGS sequence"/>
</dbReference>
<evidence type="ECO:0000256" key="10">
    <source>
        <dbReference type="ARBA" id="ARBA00023136"/>
    </source>
</evidence>
<feature type="binding site" evidence="14">
    <location>
        <position position="361"/>
    </location>
    <ligand>
        <name>Zn(2+)</name>
        <dbReference type="ChEBI" id="CHEBI:29105"/>
        <label>2</label>
    </ligand>
</feature>
<evidence type="ECO:0000256" key="2">
    <source>
        <dbReference type="ARBA" id="ARBA00005984"/>
    </source>
</evidence>
<dbReference type="Gene3D" id="3.40.720.10">
    <property type="entry name" value="Alkaline Phosphatase, subunit A"/>
    <property type="match status" value="1"/>
</dbReference>
<comment type="catalytic activity">
    <reaction evidence="16">
        <text>a phosphate monoester + H2O = an alcohol + phosphate</text>
        <dbReference type="Rhea" id="RHEA:15017"/>
        <dbReference type="ChEBI" id="CHEBI:15377"/>
        <dbReference type="ChEBI" id="CHEBI:30879"/>
        <dbReference type="ChEBI" id="CHEBI:43474"/>
        <dbReference type="ChEBI" id="CHEBI:67140"/>
        <dbReference type="EC" id="3.1.3.1"/>
    </reaction>
</comment>
<dbReference type="CDD" id="cd16012">
    <property type="entry name" value="ALP"/>
    <property type="match status" value="1"/>
</dbReference>
<dbReference type="PhylomeDB" id="B4GGB0"/>
<dbReference type="InterPro" id="IPR018299">
    <property type="entry name" value="Alkaline_phosphatase_AS"/>
</dbReference>
<dbReference type="KEGG" id="dpe:6592947"/>
<dbReference type="PANTHER" id="PTHR11596:SF91">
    <property type="entry name" value="ALKALINE PHOSPHATASE-RELATED"/>
    <property type="match status" value="1"/>
</dbReference>
<keyword evidence="7 16" id="KW-0378">Hydrolase</keyword>
<dbReference type="GO" id="GO:0004035">
    <property type="term" value="F:alkaline phosphatase activity"/>
    <property type="evidence" value="ECO:0007669"/>
    <property type="project" value="UniProtKB-EC"/>
</dbReference>
<evidence type="ECO:0000313" key="19">
    <source>
        <dbReference type="Proteomes" id="UP000008744"/>
    </source>
</evidence>
<evidence type="ECO:0000256" key="13">
    <source>
        <dbReference type="PIRSR" id="PIRSR601952-1"/>
    </source>
</evidence>
<dbReference type="eggNOG" id="KOG4126">
    <property type="taxonomic scope" value="Eukaryota"/>
</dbReference>
<dbReference type="SUPFAM" id="SSF53649">
    <property type="entry name" value="Alkaline phosphatase-like"/>
    <property type="match status" value="1"/>
</dbReference>
<feature type="binding site" evidence="14">
    <location>
        <position position="398"/>
    </location>
    <ligand>
        <name>Zn(2+)</name>
        <dbReference type="ChEBI" id="CHEBI:29105"/>
        <label>2</label>
    </ligand>
</feature>
<dbReference type="InterPro" id="IPR017850">
    <property type="entry name" value="Alkaline_phosphatase_core_sf"/>
</dbReference>
<feature type="chain" id="PRO_5002803659" description="Alkaline phosphatase" evidence="17">
    <location>
        <begin position="23"/>
        <end position="520"/>
    </location>
</feature>
<keyword evidence="12" id="KW-0449">Lipoprotein</keyword>
<dbReference type="HOGENOM" id="CLU_008539_4_0_1"/>
<gene>
    <name evidence="18" type="primary">Dper\GL17170</name>
    <name evidence="18" type="ORF">Dper_GL17170</name>
</gene>
<dbReference type="Pfam" id="PF00245">
    <property type="entry name" value="Alk_phosphatase"/>
    <property type="match status" value="1"/>
</dbReference>
<keyword evidence="5" id="KW-0336">GPI-anchor</keyword>
<reference evidence="18 19" key="1">
    <citation type="journal article" date="2007" name="Nature">
        <title>Evolution of genes and genomes on the Drosophila phylogeny.</title>
        <authorList>
            <consortium name="Drosophila 12 Genomes Consortium"/>
            <person name="Clark A.G."/>
            <person name="Eisen M.B."/>
            <person name="Smith D.R."/>
            <person name="Bergman C.M."/>
            <person name="Oliver B."/>
            <person name="Markow T.A."/>
            <person name="Kaufman T.C."/>
            <person name="Kellis M."/>
            <person name="Gelbart W."/>
            <person name="Iyer V.N."/>
            <person name="Pollard D.A."/>
            <person name="Sackton T.B."/>
            <person name="Larracuente A.M."/>
            <person name="Singh N.D."/>
            <person name="Abad J.P."/>
            <person name="Abt D.N."/>
            <person name="Adryan B."/>
            <person name="Aguade M."/>
            <person name="Akashi H."/>
            <person name="Anderson W.W."/>
            <person name="Aquadro C.F."/>
            <person name="Ardell D.H."/>
            <person name="Arguello R."/>
            <person name="Artieri C.G."/>
            <person name="Barbash D.A."/>
            <person name="Barker D."/>
            <person name="Barsanti P."/>
            <person name="Batterham P."/>
            <person name="Batzoglou S."/>
            <person name="Begun D."/>
            <person name="Bhutkar A."/>
            <person name="Blanco E."/>
            <person name="Bosak S.A."/>
            <person name="Bradley R.K."/>
            <person name="Brand A.D."/>
            <person name="Brent M.R."/>
            <person name="Brooks A.N."/>
            <person name="Brown R.H."/>
            <person name="Butlin R.K."/>
            <person name="Caggese C."/>
            <person name="Calvi B.R."/>
            <person name="Bernardo de Carvalho A."/>
            <person name="Caspi A."/>
            <person name="Castrezana S."/>
            <person name="Celniker S.E."/>
            <person name="Chang J.L."/>
            <person name="Chapple C."/>
            <person name="Chatterji S."/>
            <person name="Chinwalla A."/>
            <person name="Civetta A."/>
            <person name="Clifton S.W."/>
            <person name="Comeron J.M."/>
            <person name="Costello J.C."/>
            <person name="Coyne J.A."/>
            <person name="Daub J."/>
            <person name="David R.G."/>
            <person name="Delcher A.L."/>
            <person name="Delehaunty K."/>
            <person name="Do C.B."/>
            <person name="Ebling H."/>
            <person name="Edwards K."/>
            <person name="Eickbush T."/>
            <person name="Evans J.D."/>
            <person name="Filipski A."/>
            <person name="Findeiss S."/>
            <person name="Freyhult E."/>
            <person name="Fulton L."/>
            <person name="Fulton R."/>
            <person name="Garcia A.C."/>
            <person name="Gardiner A."/>
            <person name="Garfield D.A."/>
            <person name="Garvin B.E."/>
            <person name="Gibson G."/>
            <person name="Gilbert D."/>
            <person name="Gnerre S."/>
            <person name="Godfrey J."/>
            <person name="Good R."/>
            <person name="Gotea V."/>
            <person name="Gravely B."/>
            <person name="Greenberg A.J."/>
            <person name="Griffiths-Jones S."/>
            <person name="Gross S."/>
            <person name="Guigo R."/>
            <person name="Gustafson E.A."/>
            <person name="Haerty W."/>
            <person name="Hahn M.W."/>
            <person name="Halligan D.L."/>
            <person name="Halpern A.L."/>
            <person name="Halter G.M."/>
            <person name="Han M.V."/>
            <person name="Heger A."/>
            <person name="Hillier L."/>
            <person name="Hinrichs A.S."/>
            <person name="Holmes I."/>
            <person name="Hoskins R.A."/>
            <person name="Hubisz M.J."/>
            <person name="Hultmark D."/>
            <person name="Huntley M.A."/>
            <person name="Jaffe D.B."/>
            <person name="Jagadeeshan S."/>
            <person name="Jeck W.R."/>
            <person name="Johnson J."/>
            <person name="Jones C.D."/>
            <person name="Jordan W.C."/>
            <person name="Karpen G.H."/>
            <person name="Kataoka E."/>
            <person name="Keightley P.D."/>
            <person name="Kheradpour P."/>
            <person name="Kirkness E.F."/>
            <person name="Koerich L.B."/>
            <person name="Kristiansen K."/>
            <person name="Kudrna D."/>
            <person name="Kulathinal R.J."/>
            <person name="Kumar S."/>
            <person name="Kwok R."/>
            <person name="Lander E."/>
            <person name="Langley C.H."/>
            <person name="Lapoint R."/>
            <person name="Lazzaro B.P."/>
            <person name="Lee S.J."/>
            <person name="Levesque L."/>
            <person name="Li R."/>
            <person name="Lin C.F."/>
            <person name="Lin M.F."/>
            <person name="Lindblad-Toh K."/>
            <person name="Llopart A."/>
            <person name="Long M."/>
            <person name="Low L."/>
            <person name="Lozovsky E."/>
            <person name="Lu J."/>
            <person name="Luo M."/>
            <person name="Machado C.A."/>
            <person name="Makalowski W."/>
            <person name="Marzo M."/>
            <person name="Matsuda M."/>
            <person name="Matzkin L."/>
            <person name="McAllister B."/>
            <person name="McBride C.S."/>
            <person name="McKernan B."/>
            <person name="McKernan K."/>
            <person name="Mendez-Lago M."/>
            <person name="Minx P."/>
            <person name="Mollenhauer M.U."/>
            <person name="Montooth K."/>
            <person name="Mount S.M."/>
            <person name="Mu X."/>
            <person name="Myers E."/>
            <person name="Negre B."/>
            <person name="Newfeld S."/>
            <person name="Nielsen R."/>
            <person name="Noor M.A."/>
            <person name="O'Grady P."/>
            <person name="Pachter L."/>
            <person name="Papaceit M."/>
            <person name="Parisi M.J."/>
            <person name="Parisi M."/>
            <person name="Parts L."/>
            <person name="Pedersen J.S."/>
            <person name="Pesole G."/>
            <person name="Phillippy A.M."/>
            <person name="Ponting C.P."/>
            <person name="Pop M."/>
            <person name="Porcelli D."/>
            <person name="Powell J.R."/>
            <person name="Prohaska S."/>
            <person name="Pruitt K."/>
            <person name="Puig M."/>
            <person name="Quesneville H."/>
            <person name="Ram K.R."/>
            <person name="Rand D."/>
            <person name="Rasmussen M.D."/>
            <person name="Reed L.K."/>
            <person name="Reenan R."/>
            <person name="Reily A."/>
            <person name="Remington K.A."/>
            <person name="Rieger T.T."/>
            <person name="Ritchie M.G."/>
            <person name="Robin C."/>
            <person name="Rogers Y.H."/>
            <person name="Rohde C."/>
            <person name="Rozas J."/>
            <person name="Rubenfield M.J."/>
            <person name="Ruiz A."/>
            <person name="Russo S."/>
            <person name="Salzberg S.L."/>
            <person name="Sanchez-Gracia A."/>
            <person name="Saranga D.J."/>
            <person name="Sato H."/>
            <person name="Schaeffer S.W."/>
            <person name="Schatz M.C."/>
            <person name="Schlenke T."/>
            <person name="Schwartz R."/>
            <person name="Segarra C."/>
            <person name="Singh R.S."/>
            <person name="Sirot L."/>
            <person name="Sirota M."/>
            <person name="Sisneros N.B."/>
            <person name="Smith C.D."/>
            <person name="Smith T.F."/>
            <person name="Spieth J."/>
            <person name="Stage D.E."/>
            <person name="Stark A."/>
            <person name="Stephan W."/>
            <person name="Strausberg R.L."/>
            <person name="Strempel S."/>
            <person name="Sturgill D."/>
            <person name="Sutton G."/>
            <person name="Sutton G.G."/>
            <person name="Tao W."/>
            <person name="Teichmann S."/>
            <person name="Tobari Y.N."/>
            <person name="Tomimura Y."/>
            <person name="Tsolas J.M."/>
            <person name="Valente V.L."/>
            <person name="Venter E."/>
            <person name="Venter J.C."/>
            <person name="Vicario S."/>
            <person name="Vieira F.G."/>
            <person name="Vilella A.J."/>
            <person name="Villasante A."/>
            <person name="Walenz B."/>
            <person name="Wang J."/>
            <person name="Wasserman M."/>
            <person name="Watts T."/>
            <person name="Wilson D."/>
            <person name="Wilson R.K."/>
            <person name="Wing R.A."/>
            <person name="Wolfner M.F."/>
            <person name="Wong A."/>
            <person name="Wong G.K."/>
            <person name="Wu C.I."/>
            <person name="Wu G."/>
            <person name="Yamamoto D."/>
            <person name="Yang H.P."/>
            <person name="Yang S.P."/>
            <person name="Yorke J.A."/>
            <person name="Yoshida K."/>
            <person name="Zdobnov E."/>
            <person name="Zhang P."/>
            <person name="Zhang Y."/>
            <person name="Zimin A.V."/>
            <person name="Baldwin J."/>
            <person name="Abdouelleil A."/>
            <person name="Abdulkadir J."/>
            <person name="Abebe A."/>
            <person name="Abera B."/>
            <person name="Abreu J."/>
            <person name="Acer S.C."/>
            <person name="Aftuck L."/>
            <person name="Alexander A."/>
            <person name="An P."/>
            <person name="Anderson E."/>
            <person name="Anderson S."/>
            <person name="Arachi H."/>
            <person name="Azer M."/>
            <person name="Bachantsang P."/>
            <person name="Barry A."/>
            <person name="Bayul T."/>
            <person name="Berlin A."/>
            <person name="Bessette D."/>
            <person name="Bloom T."/>
            <person name="Blye J."/>
            <person name="Boguslavskiy L."/>
            <person name="Bonnet C."/>
            <person name="Boukhgalter B."/>
            <person name="Bourzgui I."/>
            <person name="Brown A."/>
            <person name="Cahill P."/>
            <person name="Channer S."/>
            <person name="Cheshatsang Y."/>
            <person name="Chuda L."/>
            <person name="Citroen M."/>
            <person name="Collymore A."/>
            <person name="Cooke P."/>
            <person name="Costello M."/>
            <person name="D'Aco K."/>
            <person name="Daza R."/>
            <person name="De Haan G."/>
            <person name="DeGray S."/>
            <person name="DeMaso C."/>
            <person name="Dhargay N."/>
            <person name="Dooley K."/>
            <person name="Dooley E."/>
            <person name="Doricent M."/>
            <person name="Dorje P."/>
            <person name="Dorjee K."/>
            <person name="Dupes A."/>
            <person name="Elong R."/>
            <person name="Falk J."/>
            <person name="Farina A."/>
            <person name="Faro S."/>
            <person name="Ferguson D."/>
            <person name="Fisher S."/>
            <person name="Foley C.D."/>
            <person name="Franke A."/>
            <person name="Friedrich D."/>
            <person name="Gadbois L."/>
            <person name="Gearin G."/>
            <person name="Gearin C.R."/>
            <person name="Giannoukos G."/>
            <person name="Goode T."/>
            <person name="Graham J."/>
            <person name="Grandbois E."/>
            <person name="Grewal S."/>
            <person name="Gyaltsen K."/>
            <person name="Hafez N."/>
            <person name="Hagos B."/>
            <person name="Hall J."/>
            <person name="Henson C."/>
            <person name="Hollinger A."/>
            <person name="Honan T."/>
            <person name="Huard M.D."/>
            <person name="Hughes L."/>
            <person name="Hurhula B."/>
            <person name="Husby M.E."/>
            <person name="Kamat A."/>
            <person name="Kanga B."/>
            <person name="Kashin S."/>
            <person name="Khazanovich D."/>
            <person name="Kisner P."/>
            <person name="Lance K."/>
            <person name="Lara M."/>
            <person name="Lee W."/>
            <person name="Lennon N."/>
            <person name="Letendre F."/>
            <person name="LeVine R."/>
            <person name="Lipovsky A."/>
            <person name="Liu X."/>
            <person name="Liu J."/>
            <person name="Liu S."/>
            <person name="Lokyitsang T."/>
            <person name="Lokyitsang Y."/>
            <person name="Lubonja R."/>
            <person name="Lui A."/>
            <person name="MacDonald P."/>
            <person name="Magnisalis V."/>
            <person name="Maru K."/>
            <person name="Matthews C."/>
            <person name="McCusker W."/>
            <person name="McDonough S."/>
            <person name="Mehta T."/>
            <person name="Meldrim J."/>
            <person name="Meneus L."/>
            <person name="Mihai O."/>
            <person name="Mihalev A."/>
            <person name="Mihova T."/>
            <person name="Mittelman R."/>
            <person name="Mlenga V."/>
            <person name="Montmayeur A."/>
            <person name="Mulrain L."/>
            <person name="Navidi A."/>
            <person name="Naylor J."/>
            <person name="Negash T."/>
            <person name="Nguyen T."/>
            <person name="Nguyen N."/>
            <person name="Nicol R."/>
            <person name="Norbu C."/>
            <person name="Norbu N."/>
            <person name="Novod N."/>
            <person name="O'Neill B."/>
            <person name="Osman S."/>
            <person name="Markiewicz E."/>
            <person name="Oyono O.L."/>
            <person name="Patti C."/>
            <person name="Phunkhang P."/>
            <person name="Pierre F."/>
            <person name="Priest M."/>
            <person name="Raghuraman S."/>
            <person name="Rege F."/>
            <person name="Reyes R."/>
            <person name="Rise C."/>
            <person name="Rogov P."/>
            <person name="Ross K."/>
            <person name="Ryan E."/>
            <person name="Settipalli S."/>
            <person name="Shea T."/>
            <person name="Sherpa N."/>
            <person name="Shi L."/>
            <person name="Shih D."/>
            <person name="Sparrow T."/>
            <person name="Spaulding J."/>
            <person name="Stalker J."/>
            <person name="Stange-Thomann N."/>
            <person name="Stavropoulos S."/>
            <person name="Stone C."/>
            <person name="Strader C."/>
            <person name="Tesfaye S."/>
            <person name="Thomson T."/>
            <person name="Thoulutsang Y."/>
            <person name="Thoulutsang D."/>
            <person name="Topham K."/>
            <person name="Topping I."/>
            <person name="Tsamla T."/>
            <person name="Vassiliev H."/>
            <person name="Vo A."/>
            <person name="Wangchuk T."/>
            <person name="Wangdi T."/>
            <person name="Weiand M."/>
            <person name="Wilkinson J."/>
            <person name="Wilson A."/>
            <person name="Yadav S."/>
            <person name="Young G."/>
            <person name="Yu Q."/>
            <person name="Zembek L."/>
            <person name="Zhong D."/>
            <person name="Zimmer A."/>
            <person name="Zwirko Z."/>
            <person name="Jaffe D.B."/>
            <person name="Alvarez P."/>
            <person name="Brockman W."/>
            <person name="Butler J."/>
            <person name="Chin C."/>
            <person name="Gnerre S."/>
            <person name="Grabherr M."/>
            <person name="Kleber M."/>
            <person name="Mauceli E."/>
            <person name="MacCallum I."/>
        </authorList>
    </citation>
    <scope>NUCLEOTIDE SEQUENCE [LARGE SCALE GENOMIC DNA]</scope>
    <source>
        <strain evidence="19">MSH-3 / Tucson 14011-0111.49</strain>
    </source>
</reference>
<dbReference type="FunFam" id="3.40.720.10:FF:000008">
    <property type="entry name" value="Alkaline phosphatase"/>
    <property type="match status" value="1"/>
</dbReference>
<dbReference type="OMA" id="HLPYDGD"/>
<accession>B4GGB0</accession>
<feature type="binding site" evidence="14">
    <location>
        <position position="188"/>
    </location>
    <ligand>
        <name>Mg(2+)</name>
        <dbReference type="ChEBI" id="CHEBI:18420"/>
    </ligand>
</feature>